<dbReference type="PANTHER" id="PTHR30188">
    <property type="entry name" value="ABC TRANSPORTER PERMEASE PROTEIN-RELATED"/>
    <property type="match status" value="1"/>
</dbReference>
<evidence type="ECO:0000313" key="3">
    <source>
        <dbReference type="Proteomes" id="UP000550729"/>
    </source>
</evidence>
<feature type="transmembrane region" description="Helical" evidence="1">
    <location>
        <begin position="63"/>
        <end position="93"/>
    </location>
</feature>
<gene>
    <name evidence="2" type="ORF">HH308_05820</name>
</gene>
<dbReference type="Proteomes" id="UP000550729">
    <property type="component" value="Unassembled WGS sequence"/>
</dbReference>
<reference evidence="2 3" key="1">
    <citation type="submission" date="2020-04" db="EMBL/GenBank/DDBJ databases">
        <title>Gordonia sp. nov. TBRC 11910.</title>
        <authorList>
            <person name="Suriyachadkun C."/>
        </authorList>
    </citation>
    <scope>NUCLEOTIDE SEQUENCE [LARGE SCALE GENOMIC DNA]</scope>
    <source>
        <strain evidence="2 3">TBRC 11910</strain>
    </source>
</reference>
<keyword evidence="3" id="KW-1185">Reference proteome</keyword>
<dbReference type="GO" id="GO:0005548">
    <property type="term" value="F:phospholipid transporter activity"/>
    <property type="evidence" value="ECO:0007669"/>
    <property type="project" value="TreeGrafter"/>
</dbReference>
<dbReference type="GO" id="GO:0043190">
    <property type="term" value="C:ATP-binding cassette (ABC) transporter complex"/>
    <property type="evidence" value="ECO:0007669"/>
    <property type="project" value="InterPro"/>
</dbReference>
<dbReference type="InterPro" id="IPR030802">
    <property type="entry name" value="Permease_MalE"/>
</dbReference>
<keyword evidence="1" id="KW-1133">Transmembrane helix</keyword>
<evidence type="ECO:0000256" key="1">
    <source>
        <dbReference type="SAM" id="Phobius"/>
    </source>
</evidence>
<proteinExistence type="predicted"/>
<dbReference type="RefSeq" id="WP_170193246.1">
    <property type="nucleotide sequence ID" value="NZ_JABBNB010000005.1"/>
</dbReference>
<feature type="transmembrane region" description="Helical" evidence="1">
    <location>
        <begin position="26"/>
        <end position="43"/>
    </location>
</feature>
<dbReference type="AlphaFoldDB" id="A0A848KR54"/>
<feature type="transmembrane region" description="Helical" evidence="1">
    <location>
        <begin position="256"/>
        <end position="277"/>
    </location>
</feature>
<sequence>MGVPAAYAPRGLGWLVRVRRRGEDSLALLGHFLSFVYYSFRFAPQAMWRFKGQTVRTVTDLTWGRGAVIVGGGTALVMAVLGLAAGATVAIVAHGVLNMLGLGPIAGSVSSYAITREFAPLLAALGFAVQAGCRMTAEIGSMRISEEIDALEVVGVHSISFVVSTRVVAGILTTIPTFLIAIIASYLSSAFVVRVSGESSGAYQHYFQQFVNFPDLVLATLKVAIFIVAVIIIHCYKGFFASGGPEGVGVASGRAIRASLVAVVGLDLVLTVLFWGINSPFVFRG</sequence>
<keyword evidence="1" id="KW-0472">Membrane</keyword>
<protein>
    <submittedName>
        <fullName evidence="2">ABC transporter permease</fullName>
    </submittedName>
</protein>
<dbReference type="PANTHER" id="PTHR30188:SF13">
    <property type="entry name" value="CONSERVED HYPOTHETICAL INTEGRAL MEMBRANE PROTEIN YRBE3B"/>
    <property type="match status" value="1"/>
</dbReference>
<feature type="transmembrane region" description="Helical" evidence="1">
    <location>
        <begin position="216"/>
        <end position="236"/>
    </location>
</feature>
<keyword evidence="1" id="KW-0812">Transmembrane</keyword>
<accession>A0A848KR54</accession>
<evidence type="ECO:0000313" key="2">
    <source>
        <dbReference type="EMBL" id="NMO00732.1"/>
    </source>
</evidence>
<dbReference type="EMBL" id="JABBNB010000005">
    <property type="protein sequence ID" value="NMO00732.1"/>
    <property type="molecule type" value="Genomic_DNA"/>
</dbReference>
<dbReference type="Pfam" id="PF02405">
    <property type="entry name" value="MlaE"/>
    <property type="match status" value="1"/>
</dbReference>
<comment type="caution">
    <text evidence="2">The sequence shown here is derived from an EMBL/GenBank/DDBJ whole genome shotgun (WGS) entry which is preliminary data.</text>
</comment>
<organism evidence="2 3">
    <name type="scientific">Gordonia asplenii</name>
    <dbReference type="NCBI Taxonomy" id="2725283"/>
    <lineage>
        <taxon>Bacteria</taxon>
        <taxon>Bacillati</taxon>
        <taxon>Actinomycetota</taxon>
        <taxon>Actinomycetes</taxon>
        <taxon>Mycobacteriales</taxon>
        <taxon>Gordoniaceae</taxon>
        <taxon>Gordonia</taxon>
    </lineage>
</organism>
<feature type="transmembrane region" description="Helical" evidence="1">
    <location>
        <begin position="167"/>
        <end position="187"/>
    </location>
</feature>
<name>A0A848KR54_9ACTN</name>